<evidence type="ECO:0000256" key="11">
    <source>
        <dbReference type="ARBA" id="ARBA00023136"/>
    </source>
</evidence>
<keyword evidence="9" id="KW-0573">Peptidoglycan synthesis</keyword>
<dbReference type="SUPFAM" id="SSF53955">
    <property type="entry name" value="Lysozyme-like"/>
    <property type="match status" value="1"/>
</dbReference>
<name>A0AAF0YNF1_9STAP</name>
<dbReference type="InterPro" id="IPR023346">
    <property type="entry name" value="Lysozyme-like_dom_sf"/>
</dbReference>
<dbReference type="Gene3D" id="3.90.1310.40">
    <property type="match status" value="1"/>
</dbReference>
<dbReference type="PANTHER" id="PTHR32282">
    <property type="entry name" value="BINDING PROTEIN TRANSPEPTIDASE, PUTATIVE-RELATED"/>
    <property type="match status" value="1"/>
</dbReference>
<dbReference type="SUPFAM" id="SSF56601">
    <property type="entry name" value="beta-lactamase/transpeptidase-like"/>
    <property type="match status" value="1"/>
</dbReference>
<dbReference type="EC" id="2.4.-.-" evidence="20"/>
<dbReference type="InterPro" id="IPR012338">
    <property type="entry name" value="Beta-lactam/transpept-like"/>
</dbReference>
<evidence type="ECO:0000256" key="9">
    <source>
        <dbReference type="ARBA" id="ARBA00022984"/>
    </source>
</evidence>
<evidence type="ECO:0000256" key="16">
    <source>
        <dbReference type="SAM" id="MobiDB-lite"/>
    </source>
</evidence>
<dbReference type="GO" id="GO:0006508">
    <property type="term" value="P:proteolysis"/>
    <property type="evidence" value="ECO:0007669"/>
    <property type="project" value="UniProtKB-KW"/>
</dbReference>
<dbReference type="InterPro" id="IPR001264">
    <property type="entry name" value="Glyco_trans_51"/>
</dbReference>
<keyword evidence="12" id="KW-0511">Multifunctional enzyme</keyword>
<protein>
    <submittedName>
        <fullName evidence="20">Transglycosylase domain-containing protein</fullName>
        <ecNumber evidence="20">2.4.-.-</ecNumber>
    </submittedName>
</protein>
<keyword evidence="5 20" id="KW-0808">Transferase</keyword>
<feature type="domain" description="Glycosyl transferase family 51" evidence="19">
    <location>
        <begin position="118"/>
        <end position="306"/>
    </location>
</feature>
<feature type="domain" description="Penicillin-binding protein transpeptidase" evidence="18">
    <location>
        <begin position="443"/>
        <end position="694"/>
    </location>
</feature>
<keyword evidence="1" id="KW-1003">Cell membrane</keyword>
<dbReference type="InterPro" id="IPR001460">
    <property type="entry name" value="PCN-bd_Tpept"/>
</dbReference>
<dbReference type="GO" id="GO:0008360">
    <property type="term" value="P:regulation of cell shape"/>
    <property type="evidence" value="ECO:0007669"/>
    <property type="project" value="UniProtKB-KW"/>
</dbReference>
<dbReference type="Gene3D" id="1.10.3810.10">
    <property type="entry name" value="Biosynthetic peptidoglycan transglycosylase-like"/>
    <property type="match status" value="1"/>
</dbReference>
<evidence type="ECO:0000256" key="5">
    <source>
        <dbReference type="ARBA" id="ARBA00022679"/>
    </source>
</evidence>
<dbReference type="GO" id="GO:0008658">
    <property type="term" value="F:penicillin binding"/>
    <property type="evidence" value="ECO:0007669"/>
    <property type="project" value="InterPro"/>
</dbReference>
<gene>
    <name evidence="20" type="ORF">CJ229_002855</name>
</gene>
<dbReference type="AlphaFoldDB" id="A0AAF0YNF1"/>
<proteinExistence type="predicted"/>
<evidence type="ECO:0000259" key="19">
    <source>
        <dbReference type="Pfam" id="PF00912"/>
    </source>
</evidence>
<comment type="catalytic activity">
    <reaction evidence="14">
        <text>Preferential cleavage: (Ac)2-L-Lys-D-Ala-|-D-Ala. Also transpeptidation of peptidyl-alanyl moieties that are N-acyl substituents of D-alanine.</text>
        <dbReference type="EC" id="3.4.16.4"/>
    </reaction>
</comment>
<evidence type="ECO:0000256" key="8">
    <source>
        <dbReference type="ARBA" id="ARBA00022960"/>
    </source>
</evidence>
<keyword evidence="4 20" id="KW-0328">Glycosyltransferase</keyword>
<comment type="catalytic activity">
    <reaction evidence="15">
        <text>[GlcNAc-(1-&gt;4)-Mur2Ac(oyl-L-Ala-gamma-D-Glu-L-Lys-D-Ala-D-Ala)](n)-di-trans,octa-cis-undecaprenyl diphosphate + beta-D-GlcNAc-(1-&gt;4)-Mur2Ac(oyl-L-Ala-gamma-D-Glu-L-Lys-D-Ala-D-Ala)-di-trans,octa-cis-undecaprenyl diphosphate = [GlcNAc-(1-&gt;4)-Mur2Ac(oyl-L-Ala-gamma-D-Glu-L-Lys-D-Ala-D-Ala)](n+1)-di-trans,octa-cis-undecaprenyl diphosphate + di-trans,octa-cis-undecaprenyl diphosphate + H(+)</text>
        <dbReference type="Rhea" id="RHEA:23708"/>
        <dbReference type="Rhea" id="RHEA-COMP:9602"/>
        <dbReference type="Rhea" id="RHEA-COMP:9603"/>
        <dbReference type="ChEBI" id="CHEBI:15378"/>
        <dbReference type="ChEBI" id="CHEBI:58405"/>
        <dbReference type="ChEBI" id="CHEBI:60033"/>
        <dbReference type="ChEBI" id="CHEBI:78435"/>
        <dbReference type="EC" id="2.4.99.28"/>
    </reaction>
</comment>
<keyword evidence="7" id="KW-0378">Hydrolase</keyword>
<dbReference type="InterPro" id="IPR036950">
    <property type="entry name" value="PBP_transglycosylase"/>
</dbReference>
<evidence type="ECO:0000256" key="14">
    <source>
        <dbReference type="ARBA" id="ARBA00034000"/>
    </source>
</evidence>
<keyword evidence="3" id="KW-0645">Protease</keyword>
<dbReference type="GO" id="GO:0030288">
    <property type="term" value="C:outer membrane-bounded periplasmic space"/>
    <property type="evidence" value="ECO:0007669"/>
    <property type="project" value="TreeGrafter"/>
</dbReference>
<keyword evidence="2" id="KW-0121">Carboxypeptidase</keyword>
<keyword evidence="13" id="KW-0961">Cell wall biogenesis/degradation</keyword>
<keyword evidence="8" id="KW-0133">Cell shape</keyword>
<evidence type="ECO:0000313" key="20">
    <source>
        <dbReference type="EMBL" id="WOS96699.1"/>
    </source>
</evidence>
<evidence type="ECO:0000256" key="13">
    <source>
        <dbReference type="ARBA" id="ARBA00023316"/>
    </source>
</evidence>
<keyword evidence="10 17" id="KW-1133">Transmembrane helix</keyword>
<evidence type="ECO:0000259" key="18">
    <source>
        <dbReference type="Pfam" id="PF00905"/>
    </source>
</evidence>
<evidence type="ECO:0000256" key="17">
    <source>
        <dbReference type="SAM" id="Phobius"/>
    </source>
</evidence>
<evidence type="ECO:0000256" key="10">
    <source>
        <dbReference type="ARBA" id="ARBA00022989"/>
    </source>
</evidence>
<keyword evidence="11 17" id="KW-0472">Membrane</keyword>
<dbReference type="EMBL" id="CP136964">
    <property type="protein sequence ID" value="WOS96699.1"/>
    <property type="molecule type" value="Genomic_DNA"/>
</dbReference>
<dbReference type="Proteomes" id="UP000243626">
    <property type="component" value="Chromosome"/>
</dbReference>
<feature type="transmembrane region" description="Helical" evidence="17">
    <location>
        <begin position="61"/>
        <end position="86"/>
    </location>
</feature>
<evidence type="ECO:0000256" key="1">
    <source>
        <dbReference type="ARBA" id="ARBA00022475"/>
    </source>
</evidence>
<evidence type="ECO:0000256" key="15">
    <source>
        <dbReference type="ARBA" id="ARBA00049902"/>
    </source>
</evidence>
<dbReference type="GO" id="GO:0009252">
    <property type="term" value="P:peptidoglycan biosynthetic process"/>
    <property type="evidence" value="ECO:0007669"/>
    <property type="project" value="UniProtKB-KW"/>
</dbReference>
<dbReference type="GO" id="GO:0009002">
    <property type="term" value="F:serine-type D-Ala-D-Ala carboxypeptidase activity"/>
    <property type="evidence" value="ECO:0007669"/>
    <property type="project" value="UniProtKB-EC"/>
</dbReference>
<dbReference type="Gene3D" id="3.40.710.10">
    <property type="entry name" value="DD-peptidase/beta-lactamase superfamily"/>
    <property type="match status" value="1"/>
</dbReference>
<evidence type="ECO:0000256" key="3">
    <source>
        <dbReference type="ARBA" id="ARBA00022670"/>
    </source>
</evidence>
<dbReference type="GO" id="GO:0071555">
    <property type="term" value="P:cell wall organization"/>
    <property type="evidence" value="ECO:0007669"/>
    <property type="project" value="UniProtKB-KW"/>
</dbReference>
<organism evidence="20 21">
    <name type="scientific">Nosocomiicoccus massiliensis</name>
    <dbReference type="NCBI Taxonomy" id="1232430"/>
    <lineage>
        <taxon>Bacteria</taxon>
        <taxon>Bacillati</taxon>
        <taxon>Bacillota</taxon>
        <taxon>Bacilli</taxon>
        <taxon>Bacillales</taxon>
        <taxon>Staphylococcaceae</taxon>
        <taxon>Nosocomiicoccus</taxon>
    </lineage>
</organism>
<sequence length="854" mass="95827">MKKNNFVNRFKQLFTRQDKTHNKIQGDSFKSRIKNISRRFKETKHPLSFLFNTTYDTVWNVLLFTILSLSLLGILLFSVGLGYFAALVNNGDDYTNEEIEVKLKDVTESTNVSFASGENLGTLKSDLIRESIKFEDIPENVIDALIVTEDENFYEHNGVVPKAFIRASLQEVISSGEGTGGSTLTQQLVKNQLLTNDPTFKRKASELLLAFKVEDLLTKDEILTSYLNAVSFGRNANGQNIAGLKSAAEGIFGKHPEDLNLAEAAFIAGLPQNPYAYTPFNVDGSLKPEDERELGKNRQEHVLNRMFTEGKITEEEYNEAIEYDLYENMTSSVEIPNQKYPFLTEEIERRAVGVLKYILAEADGISKEDLNITPLLNQEYTQKANDALRNNGYHIETTIDKKIYDTMQDVKNNQFYYYGDRSSLDAIDISNNDKEKILKHEVGAMLKNNKTGAILGFIGGRDFKSSENNHATQTSRMSGSTMKPLAVYGPGVDKGLIAPDTVILDKSFSIYNPEAGTSYSPQNYDQKDFGLLSVKNALANSYNLSTLRLWAEVRKHNPREYLEKMGLNMPDSLFDANNIGIPSLPLGVNNMTVEDGVNAFSSFGNNGVMTDSYMIEKITDPTGKVIYEHETVSHDVWKESTAYLVTDMLKEVFRTGSAYHISSYYNQISSTYDWATKTGTSEQFIDTWMIAYNPEVTLGIWMGYDSNIPQVYSTADDGHLPVYNWQMLSSALQNVDSEKMGAGKKFSRPSSVYEDTFCGMLMQKGNCGEDKQVTGLVADHTQFSTKSGLNDQSVLNRNGADFDYQLSASDLRGTVRGTNDNYYRIGSAPKRIKEALKKGKDDKEDDEDDDNDDE</sequence>
<feature type="region of interest" description="Disordered" evidence="16">
    <location>
        <begin position="834"/>
        <end position="854"/>
    </location>
</feature>
<evidence type="ECO:0000256" key="6">
    <source>
        <dbReference type="ARBA" id="ARBA00022692"/>
    </source>
</evidence>
<keyword evidence="21" id="KW-1185">Reference proteome</keyword>
<reference evidence="21" key="1">
    <citation type="submission" date="2017-09" db="EMBL/GenBank/DDBJ databases">
        <title>Bacterial strain isolated from the female urinary microbiota.</title>
        <authorList>
            <person name="Thomas-White K."/>
            <person name="Kumar N."/>
            <person name="Forster S."/>
            <person name="Putonti C."/>
            <person name="Lawley T."/>
            <person name="Wolfe A.J."/>
        </authorList>
    </citation>
    <scope>NUCLEOTIDE SEQUENCE [LARGE SCALE GENOMIC DNA]</scope>
    <source>
        <strain evidence="21">UMB0959</strain>
    </source>
</reference>
<accession>A0AAF0YNF1</accession>
<evidence type="ECO:0000256" key="12">
    <source>
        <dbReference type="ARBA" id="ARBA00023268"/>
    </source>
</evidence>
<evidence type="ECO:0000256" key="2">
    <source>
        <dbReference type="ARBA" id="ARBA00022645"/>
    </source>
</evidence>
<evidence type="ECO:0000313" key="21">
    <source>
        <dbReference type="Proteomes" id="UP000243626"/>
    </source>
</evidence>
<dbReference type="KEGG" id="nmy:CJ229_002855"/>
<dbReference type="GO" id="GO:0008955">
    <property type="term" value="F:peptidoglycan glycosyltransferase activity"/>
    <property type="evidence" value="ECO:0007669"/>
    <property type="project" value="UniProtKB-EC"/>
</dbReference>
<evidence type="ECO:0000256" key="4">
    <source>
        <dbReference type="ARBA" id="ARBA00022676"/>
    </source>
</evidence>
<dbReference type="Pfam" id="PF00912">
    <property type="entry name" value="Transgly"/>
    <property type="match status" value="1"/>
</dbReference>
<feature type="compositionally biased region" description="Acidic residues" evidence="16">
    <location>
        <begin position="843"/>
        <end position="854"/>
    </location>
</feature>
<dbReference type="PANTHER" id="PTHR32282:SF32">
    <property type="entry name" value="PENICILLIN-BINDING PROTEIN 2A"/>
    <property type="match status" value="1"/>
</dbReference>
<dbReference type="RefSeq" id="WP_070456850.1">
    <property type="nucleotide sequence ID" value="NZ_CP136964.1"/>
</dbReference>
<dbReference type="Pfam" id="PF00905">
    <property type="entry name" value="Transpeptidase"/>
    <property type="match status" value="1"/>
</dbReference>
<dbReference type="InterPro" id="IPR050396">
    <property type="entry name" value="Glycosyltr_51/Transpeptidase"/>
</dbReference>
<keyword evidence="6 17" id="KW-0812">Transmembrane</keyword>
<evidence type="ECO:0000256" key="7">
    <source>
        <dbReference type="ARBA" id="ARBA00022801"/>
    </source>
</evidence>